<dbReference type="EMBL" id="JMCB01000005">
    <property type="protein sequence ID" value="KFE69078.1"/>
    <property type="molecule type" value="Genomic_DNA"/>
</dbReference>
<dbReference type="Proteomes" id="UP000028725">
    <property type="component" value="Unassembled WGS sequence"/>
</dbReference>
<dbReference type="NCBIfam" id="NF041144">
    <property type="entry name" value="expansin_EXLX1"/>
    <property type="match status" value="1"/>
</dbReference>
<evidence type="ECO:0000256" key="2">
    <source>
        <dbReference type="SAM" id="SignalP"/>
    </source>
</evidence>
<dbReference type="SUPFAM" id="SSF49590">
    <property type="entry name" value="PHL pollen allergen"/>
    <property type="match status" value="1"/>
</dbReference>
<dbReference type="PANTHER" id="PTHR31836:SF21">
    <property type="entry name" value="EXPANSIN-LIKE PROTEIN 7"/>
    <property type="match status" value="1"/>
</dbReference>
<evidence type="ECO:0000313" key="3">
    <source>
        <dbReference type="EMBL" id="KFE69078.1"/>
    </source>
</evidence>
<dbReference type="STRING" id="394096.DB31_6980"/>
<dbReference type="InterPro" id="IPR051477">
    <property type="entry name" value="Expansin_CellWall"/>
</dbReference>
<dbReference type="InterPro" id="IPR049818">
    <property type="entry name" value="Expansin_EXLX1-like"/>
</dbReference>
<dbReference type="CDD" id="cd22272">
    <property type="entry name" value="DPBB_EXLX1-like"/>
    <property type="match status" value="1"/>
</dbReference>
<dbReference type="AlphaFoldDB" id="A0A085WN15"/>
<feature type="signal peptide" evidence="2">
    <location>
        <begin position="1"/>
        <end position="21"/>
    </location>
</feature>
<feature type="chain" id="PRO_5001800071" evidence="2">
    <location>
        <begin position="22"/>
        <end position="236"/>
    </location>
</feature>
<dbReference type="PROSITE" id="PS51257">
    <property type="entry name" value="PROKAR_LIPOPROTEIN"/>
    <property type="match status" value="1"/>
</dbReference>
<accession>A0A085WN15</accession>
<organism evidence="3 4">
    <name type="scientific">Hyalangium minutum</name>
    <dbReference type="NCBI Taxonomy" id="394096"/>
    <lineage>
        <taxon>Bacteria</taxon>
        <taxon>Pseudomonadati</taxon>
        <taxon>Myxococcota</taxon>
        <taxon>Myxococcia</taxon>
        <taxon>Myxococcales</taxon>
        <taxon>Cystobacterineae</taxon>
        <taxon>Archangiaceae</taxon>
        <taxon>Hyalangium</taxon>
    </lineage>
</organism>
<gene>
    <name evidence="3" type="ORF">DB31_6980</name>
</gene>
<dbReference type="OrthoDB" id="5499927at2"/>
<dbReference type="Gene3D" id="2.40.40.10">
    <property type="entry name" value="RlpA-like domain"/>
    <property type="match status" value="1"/>
</dbReference>
<dbReference type="RefSeq" id="WP_044187801.1">
    <property type="nucleotide sequence ID" value="NZ_JMCB01000005.1"/>
</dbReference>
<sequence length="236" mass="25513">MRRENVLLPSALIAAGMLSLAACSGTTPEEGVPVPVEPISDPQDTVATRVETDGTGNCNFDASPADLSLAALNDSDYGEGFMCGACIEVVGPNQKPVVARVVDRCYSCAAEQVGLSKHVFDQVGASDFLQTTLRWRYVTCPVTGPVQYRFKEDSNPYWAAIQVRNHLLPIQKLEWMKDGAWTDIPRTSYNYFVQPGMGAGPIRVRVTASDGQQLEDTLPEVLSATLIPGAAQFGMK</sequence>
<dbReference type="PANTHER" id="PTHR31836">
    <property type="match status" value="1"/>
</dbReference>
<protein>
    <submittedName>
        <fullName evidence="3">Extracellular endoglucanase</fullName>
    </submittedName>
</protein>
<evidence type="ECO:0000313" key="4">
    <source>
        <dbReference type="Proteomes" id="UP000028725"/>
    </source>
</evidence>
<name>A0A085WN15_9BACT</name>
<reference evidence="3 4" key="1">
    <citation type="submission" date="2014-04" db="EMBL/GenBank/DDBJ databases">
        <title>Genome assembly of Hyalangium minutum DSM 14724.</title>
        <authorList>
            <person name="Sharma G."/>
            <person name="Subramanian S."/>
        </authorList>
    </citation>
    <scope>NUCLEOTIDE SEQUENCE [LARGE SCALE GENOMIC DNA]</scope>
    <source>
        <strain evidence="3 4">DSM 14724</strain>
    </source>
</reference>
<dbReference type="Gene3D" id="2.60.40.760">
    <property type="entry name" value="Expansin, cellulose-binding-like domain"/>
    <property type="match status" value="1"/>
</dbReference>
<comment type="caution">
    <text evidence="3">The sequence shown here is derived from an EMBL/GenBank/DDBJ whole genome shotgun (WGS) entry which is preliminary data.</text>
</comment>
<dbReference type="InterPro" id="IPR036749">
    <property type="entry name" value="Expansin_CBD_sf"/>
</dbReference>
<dbReference type="SUPFAM" id="SSF50685">
    <property type="entry name" value="Barwin-like endoglucanases"/>
    <property type="match status" value="1"/>
</dbReference>
<evidence type="ECO:0000256" key="1">
    <source>
        <dbReference type="ARBA" id="ARBA00022729"/>
    </source>
</evidence>
<keyword evidence="4" id="KW-1185">Reference proteome</keyword>
<keyword evidence="1 2" id="KW-0732">Signal</keyword>
<dbReference type="InterPro" id="IPR036908">
    <property type="entry name" value="RlpA-like_sf"/>
</dbReference>
<proteinExistence type="predicted"/>